<sequence length="375" mass="40085">MIGEDSLNLHKKLGGKLTIASKLPLSSKRLLSLLYTPGVASSVEAIARKKELVYQLTVKGNTVAVVTDATAVLGFGRLSPEAALPVMEGKCLLFKELAGIDAFPLCLKTGSWQETVKVIRSISPVFAAINLEDIAAPDCFHIEKNLQDLGIPVVHDDQHATAIAVLAGLLNATKIVTKDLKKCKITVCGAGAAGNAVIRLLKDYGCRNLIAVDSRGIISKFRPDLDDYKKILSDITNSEQIRGKLETAVEGSDILVGVSKKELFSTDLIGSMNKKAIVFALANPEPEISRKEALKGGAAVYASGSSEDTNQINNALIFPGLFRGLLDGRRKKISSQLKIKTAMNVAARVKKPVAGKFMPSVLDKKLVEIIAGTVN</sequence>
<dbReference type="AlphaFoldDB" id="A0A0G1FU16"/>
<dbReference type="Gene3D" id="3.40.50.10380">
    <property type="entry name" value="Malic enzyme, N-terminal domain"/>
    <property type="match status" value="1"/>
</dbReference>
<proteinExistence type="inferred from homology"/>
<dbReference type="PANTHER" id="PTHR43237:SF4">
    <property type="entry name" value="NADP-DEPENDENT MALIC ENZYME"/>
    <property type="match status" value="1"/>
</dbReference>
<evidence type="ECO:0000256" key="2">
    <source>
        <dbReference type="ARBA" id="ARBA00023002"/>
    </source>
</evidence>
<comment type="caution">
    <text evidence="8">The sequence shown here is derived from an EMBL/GenBank/DDBJ whole genome shotgun (WGS) entry which is preliminary data.</text>
</comment>
<organism evidence="8 9">
    <name type="scientific">Candidatus Gottesmanbacteria bacterium GW2011_GWA2_43_14</name>
    <dbReference type="NCBI Taxonomy" id="1618443"/>
    <lineage>
        <taxon>Bacteria</taxon>
        <taxon>Candidatus Gottesmaniibacteriota</taxon>
    </lineage>
</organism>
<evidence type="ECO:0000256" key="3">
    <source>
        <dbReference type="PIRSR" id="PIRSR000106-1"/>
    </source>
</evidence>
<evidence type="ECO:0000256" key="4">
    <source>
        <dbReference type="PIRSR" id="PIRSR000106-2"/>
    </source>
</evidence>
<dbReference type="Proteomes" id="UP000034894">
    <property type="component" value="Unassembled WGS sequence"/>
</dbReference>
<dbReference type="SUPFAM" id="SSF51735">
    <property type="entry name" value="NAD(P)-binding Rossmann-fold domains"/>
    <property type="match status" value="1"/>
</dbReference>
<dbReference type="GO" id="GO:0016616">
    <property type="term" value="F:oxidoreductase activity, acting on the CH-OH group of donors, NAD or NADP as acceptor"/>
    <property type="evidence" value="ECO:0007669"/>
    <property type="project" value="InterPro"/>
</dbReference>
<dbReference type="GO" id="GO:0004470">
    <property type="term" value="F:malic enzyme activity"/>
    <property type="evidence" value="ECO:0007669"/>
    <property type="project" value="InterPro"/>
</dbReference>
<dbReference type="InterPro" id="IPR036291">
    <property type="entry name" value="NAD(P)-bd_dom_sf"/>
</dbReference>
<evidence type="ECO:0000259" key="6">
    <source>
        <dbReference type="SMART" id="SM00919"/>
    </source>
</evidence>
<dbReference type="EC" id="1.1.1.38" evidence="8"/>
<comment type="cofactor">
    <cofactor evidence="5">
        <name>Mg(2+)</name>
        <dbReference type="ChEBI" id="CHEBI:18420"/>
    </cofactor>
    <cofactor evidence="5">
        <name>Mn(2+)</name>
        <dbReference type="ChEBI" id="CHEBI:29035"/>
    </cofactor>
    <text evidence="5">Divalent metal cations. Prefers magnesium or manganese.</text>
</comment>
<dbReference type="InterPro" id="IPR012301">
    <property type="entry name" value="Malic_N_dom"/>
</dbReference>
<dbReference type="InterPro" id="IPR037062">
    <property type="entry name" value="Malic_N_dom_sf"/>
</dbReference>
<name>A0A0G1FU16_9BACT</name>
<reference evidence="8 9" key="1">
    <citation type="journal article" date="2015" name="Nature">
        <title>rRNA introns, odd ribosomes, and small enigmatic genomes across a large radiation of phyla.</title>
        <authorList>
            <person name="Brown C.T."/>
            <person name="Hug L.A."/>
            <person name="Thomas B.C."/>
            <person name="Sharon I."/>
            <person name="Castelle C.J."/>
            <person name="Singh A."/>
            <person name="Wilkins M.J."/>
            <person name="Williams K.H."/>
            <person name="Banfield J.F."/>
        </authorList>
    </citation>
    <scope>NUCLEOTIDE SEQUENCE [LARGE SCALE GENOMIC DNA]</scope>
</reference>
<feature type="binding site" evidence="5">
    <location>
        <position position="157"/>
    </location>
    <ligand>
        <name>a divalent metal cation</name>
        <dbReference type="ChEBI" id="CHEBI:60240"/>
    </ligand>
</feature>
<feature type="domain" description="Malic enzyme NAD-binding" evidence="6">
    <location>
        <begin position="158"/>
        <end position="371"/>
    </location>
</feature>
<feature type="active site" description="Proton acceptor" evidence="3">
    <location>
        <position position="90"/>
    </location>
</feature>
<dbReference type="PANTHER" id="PTHR43237">
    <property type="entry name" value="NADP-DEPENDENT MALIC ENZYME"/>
    <property type="match status" value="1"/>
</dbReference>
<dbReference type="InterPro" id="IPR012302">
    <property type="entry name" value="Malic_NAD-bd"/>
</dbReference>
<accession>A0A0G1FU16</accession>
<dbReference type="SMART" id="SM01274">
    <property type="entry name" value="malic"/>
    <property type="match status" value="1"/>
</dbReference>
<feature type="binding site" evidence="5">
    <location>
        <position position="133"/>
    </location>
    <ligand>
        <name>a divalent metal cation</name>
        <dbReference type="ChEBI" id="CHEBI:60240"/>
    </ligand>
</feature>
<dbReference type="InterPro" id="IPR001891">
    <property type="entry name" value="Malic_OxRdtase"/>
</dbReference>
<feature type="binding site" evidence="4">
    <location>
        <position position="313"/>
    </location>
    <ligand>
        <name>(S)-malate</name>
        <dbReference type="ChEBI" id="CHEBI:15589"/>
    </ligand>
</feature>
<dbReference type="PATRIC" id="fig|1618443.3.peg.22"/>
<dbReference type="EMBL" id="LCFP01000001">
    <property type="protein sequence ID" value="KKS98501.1"/>
    <property type="molecule type" value="Genomic_DNA"/>
</dbReference>
<dbReference type="Gene3D" id="3.40.50.720">
    <property type="entry name" value="NAD(P)-binding Rossmann-like Domain"/>
    <property type="match status" value="1"/>
</dbReference>
<dbReference type="SUPFAM" id="SSF53223">
    <property type="entry name" value="Aminoacid dehydrogenase-like, N-terminal domain"/>
    <property type="match status" value="1"/>
</dbReference>
<evidence type="ECO:0000256" key="5">
    <source>
        <dbReference type="PIRSR" id="PIRSR000106-3"/>
    </source>
</evidence>
<dbReference type="STRING" id="1618443.UV73_C0001G0022"/>
<keyword evidence="5" id="KW-0479">Metal-binding</keyword>
<dbReference type="InterPro" id="IPR051674">
    <property type="entry name" value="Malate_Decarboxylase"/>
</dbReference>
<feature type="binding site" evidence="4">
    <location>
        <position position="283"/>
    </location>
    <ligand>
        <name>(S)-malate</name>
        <dbReference type="ChEBI" id="CHEBI:15589"/>
    </ligand>
</feature>
<feature type="domain" description="Malic enzyme N-terminal" evidence="7">
    <location>
        <begin position="14"/>
        <end position="147"/>
    </location>
</feature>
<evidence type="ECO:0000259" key="7">
    <source>
        <dbReference type="SMART" id="SM01274"/>
    </source>
</evidence>
<protein>
    <submittedName>
        <fullName evidence="8">Malate dehydrogenase, malate dehydrogenase (Oxaloacetate-decarboxylating)</fullName>
        <ecNumber evidence="8">1.1.1.38</ecNumber>
    </submittedName>
</protein>
<dbReference type="PIRSF" id="PIRSF000106">
    <property type="entry name" value="ME"/>
    <property type="match status" value="1"/>
</dbReference>
<dbReference type="GO" id="GO:0051287">
    <property type="term" value="F:NAD binding"/>
    <property type="evidence" value="ECO:0007669"/>
    <property type="project" value="InterPro"/>
</dbReference>
<dbReference type="SMART" id="SM00919">
    <property type="entry name" value="Malic_M"/>
    <property type="match status" value="1"/>
</dbReference>
<dbReference type="InterPro" id="IPR046346">
    <property type="entry name" value="Aminoacid_DH-like_N_sf"/>
</dbReference>
<feature type="active site" description="Proton donor" evidence="3">
    <location>
        <position position="35"/>
    </location>
</feature>
<gene>
    <name evidence="8" type="ORF">UV73_C0001G0022</name>
</gene>
<evidence type="ECO:0000313" key="8">
    <source>
        <dbReference type="EMBL" id="KKS98501.1"/>
    </source>
</evidence>
<feature type="binding site" evidence="5">
    <location>
        <position position="132"/>
    </location>
    <ligand>
        <name>a divalent metal cation</name>
        <dbReference type="ChEBI" id="CHEBI:60240"/>
    </ligand>
</feature>
<keyword evidence="2 8" id="KW-0560">Oxidoreductase</keyword>
<dbReference type="GO" id="GO:0046872">
    <property type="term" value="F:metal ion binding"/>
    <property type="evidence" value="ECO:0007669"/>
    <property type="project" value="UniProtKB-KW"/>
</dbReference>
<evidence type="ECO:0000256" key="1">
    <source>
        <dbReference type="ARBA" id="ARBA00008785"/>
    </source>
</evidence>
<evidence type="ECO:0000313" key="9">
    <source>
        <dbReference type="Proteomes" id="UP000034894"/>
    </source>
</evidence>
<comment type="similarity">
    <text evidence="1">Belongs to the malic enzymes family.</text>
</comment>
<dbReference type="Pfam" id="PF00390">
    <property type="entry name" value="malic"/>
    <property type="match status" value="1"/>
</dbReference>
<dbReference type="Pfam" id="PF03949">
    <property type="entry name" value="Malic_M"/>
    <property type="match status" value="1"/>
</dbReference>